<keyword evidence="1" id="KW-0472">Membrane</keyword>
<evidence type="ECO:0000313" key="4">
    <source>
        <dbReference type="Proteomes" id="UP000677305"/>
    </source>
</evidence>
<keyword evidence="1" id="KW-1133">Transmembrane helix</keyword>
<sequence>MKQTDMDTRQKNKIFESYYGYIGSCHIENIIADQDNEREEIKEVEFPKNIDEWFVKFHRKYRRKERVKKLNRRFKKAGCKVAVLLLLVISMGTVLSCTVEAFRIKILNFFIEDNKEYTSVQVKEDEESIPDSWSNYYYPEYLPQDFILDKSEIMNDKKILRFIDGDKFILITQSPNGTNYQMDTENAEADKIVINDYEGLLIEKQENTTIIWHNEECSFNIISNIISDELMKVVKNLEKR</sequence>
<evidence type="ECO:0000313" key="3">
    <source>
        <dbReference type="EMBL" id="QUH27751.1"/>
    </source>
</evidence>
<dbReference type="RefSeq" id="WP_212692067.1">
    <property type="nucleotide sequence ID" value="NZ_CP058561.1"/>
</dbReference>
<organism evidence="3 4">
    <name type="scientific">Vallitalea guaymasensis</name>
    <dbReference type="NCBI Taxonomy" id="1185412"/>
    <lineage>
        <taxon>Bacteria</taxon>
        <taxon>Bacillati</taxon>
        <taxon>Bacillota</taxon>
        <taxon>Clostridia</taxon>
        <taxon>Lachnospirales</taxon>
        <taxon>Vallitaleaceae</taxon>
        <taxon>Vallitalea</taxon>
    </lineage>
</organism>
<accession>A0A8J8M7I1</accession>
<dbReference type="Pfam" id="PF14285">
    <property type="entry name" value="DUF4367"/>
    <property type="match status" value="1"/>
</dbReference>
<keyword evidence="1" id="KW-0812">Transmembrane</keyword>
<evidence type="ECO:0000256" key="1">
    <source>
        <dbReference type="SAM" id="Phobius"/>
    </source>
</evidence>
<feature type="domain" description="DUF4367" evidence="2">
    <location>
        <begin position="137"/>
        <end position="237"/>
    </location>
</feature>
<feature type="transmembrane region" description="Helical" evidence="1">
    <location>
        <begin position="77"/>
        <end position="95"/>
    </location>
</feature>
<gene>
    <name evidence="3" type="ORF">HYG85_01990</name>
</gene>
<dbReference type="InterPro" id="IPR025377">
    <property type="entry name" value="DUF4367"/>
</dbReference>
<dbReference type="KEGG" id="vgu:HYG85_01990"/>
<name>A0A8J8M7I1_9FIRM</name>
<protein>
    <submittedName>
        <fullName evidence="3">DUF4367 domain-containing protein</fullName>
    </submittedName>
</protein>
<dbReference type="AlphaFoldDB" id="A0A8J8M7I1"/>
<keyword evidence="4" id="KW-1185">Reference proteome</keyword>
<reference evidence="3 4" key="1">
    <citation type="submission" date="2020-07" db="EMBL/GenBank/DDBJ databases">
        <title>Vallitalea guaymasensis genome.</title>
        <authorList>
            <person name="Postec A."/>
        </authorList>
    </citation>
    <scope>NUCLEOTIDE SEQUENCE [LARGE SCALE GENOMIC DNA]</scope>
    <source>
        <strain evidence="3 4">Ra1766G1</strain>
    </source>
</reference>
<evidence type="ECO:0000259" key="2">
    <source>
        <dbReference type="Pfam" id="PF14285"/>
    </source>
</evidence>
<dbReference type="Proteomes" id="UP000677305">
    <property type="component" value="Chromosome"/>
</dbReference>
<proteinExistence type="predicted"/>
<dbReference type="EMBL" id="CP058561">
    <property type="protein sequence ID" value="QUH27751.1"/>
    <property type="molecule type" value="Genomic_DNA"/>
</dbReference>